<dbReference type="Proteomes" id="UP000189681">
    <property type="component" value="Unassembled WGS sequence"/>
</dbReference>
<organism evidence="1 2">
    <name type="scientific">Candidatus Brocadia carolinensis</name>
    <dbReference type="NCBI Taxonomy" id="1004156"/>
    <lineage>
        <taxon>Bacteria</taxon>
        <taxon>Pseudomonadati</taxon>
        <taxon>Planctomycetota</taxon>
        <taxon>Candidatus Brocadiia</taxon>
        <taxon>Candidatus Brocadiales</taxon>
        <taxon>Candidatus Brocadiaceae</taxon>
        <taxon>Candidatus Brocadia</taxon>
    </lineage>
</organism>
<sequence length="90" mass="10144">MTVNFEMIRRWGMNMPGFTAEVSIYKTSECYQAAWYFASQAGDGGILPQRRAICKGMCLTPWIRWYFEKLCDAHGGGLSTNPDGSISCDF</sequence>
<gene>
    <name evidence="1" type="ORF">AYP45_06690</name>
</gene>
<name>A0A1V4AUU7_9BACT</name>
<evidence type="ECO:0000313" key="1">
    <source>
        <dbReference type="EMBL" id="OOP56887.1"/>
    </source>
</evidence>
<comment type="caution">
    <text evidence="1">The sequence shown here is derived from an EMBL/GenBank/DDBJ whole genome shotgun (WGS) entry which is preliminary data.</text>
</comment>
<accession>A0A1V4AUU7</accession>
<dbReference type="AlphaFoldDB" id="A0A1V4AUU7"/>
<evidence type="ECO:0000313" key="2">
    <source>
        <dbReference type="Proteomes" id="UP000189681"/>
    </source>
</evidence>
<proteinExistence type="predicted"/>
<reference evidence="1 2" key="1">
    <citation type="journal article" date="2017" name="Water Res.">
        <title>Discovery and metagenomic analysis of an anammox bacterial enrichment related to Candidatus "Brocadia caroliniensis" in a full-scale glycerol-fed nitritation-denitritation separate centrate treatment process.</title>
        <authorList>
            <person name="Park H."/>
            <person name="Brotto A.C."/>
            <person name="van Loosdrecht M.C."/>
            <person name="Chandran K."/>
        </authorList>
    </citation>
    <scope>NUCLEOTIDE SEQUENCE [LARGE SCALE GENOMIC DNA]</scope>
    <source>
        <strain evidence="1">26THWARD</strain>
    </source>
</reference>
<dbReference type="EMBL" id="AYTS01000059">
    <property type="protein sequence ID" value="OOP56887.1"/>
    <property type="molecule type" value="Genomic_DNA"/>
</dbReference>
<protein>
    <submittedName>
        <fullName evidence="1">Uncharacterized protein</fullName>
    </submittedName>
</protein>